<evidence type="ECO:0000313" key="3">
    <source>
        <dbReference type="Proteomes" id="UP001431209"/>
    </source>
</evidence>
<comment type="caution">
    <text evidence="2">The sequence shown here is derived from an EMBL/GenBank/DDBJ whole genome shotgun (WGS) entry which is preliminary data.</text>
</comment>
<sequence length="111" mass="12716">MTRSSWYAIALLLLIEFVLSANYTSLHSRTVGADNGLSLFGVFIESDVWTGLGQTISVEQRAGRVVNIVNWFQNWGQPFQKYVFDNVFNKNKIPLLTWEPWIPERGPNQPD</sequence>
<accession>A0AAW2Z6G7</accession>
<evidence type="ECO:0000256" key="1">
    <source>
        <dbReference type="SAM" id="SignalP"/>
    </source>
</evidence>
<evidence type="ECO:0000313" key="2">
    <source>
        <dbReference type="EMBL" id="KAL0484252.1"/>
    </source>
</evidence>
<keyword evidence="3" id="KW-1185">Reference proteome</keyword>
<dbReference type="EMBL" id="JAOPGA020001032">
    <property type="protein sequence ID" value="KAL0484252.1"/>
    <property type="molecule type" value="Genomic_DNA"/>
</dbReference>
<feature type="chain" id="PRO_5043632495" evidence="1">
    <location>
        <begin position="21"/>
        <end position="111"/>
    </location>
</feature>
<protein>
    <submittedName>
        <fullName evidence="2">Uncharacterized protein</fullName>
    </submittedName>
</protein>
<organism evidence="2 3">
    <name type="scientific">Acrasis kona</name>
    <dbReference type="NCBI Taxonomy" id="1008807"/>
    <lineage>
        <taxon>Eukaryota</taxon>
        <taxon>Discoba</taxon>
        <taxon>Heterolobosea</taxon>
        <taxon>Tetramitia</taxon>
        <taxon>Eutetramitia</taxon>
        <taxon>Acrasidae</taxon>
        <taxon>Acrasis</taxon>
    </lineage>
</organism>
<keyword evidence="1" id="KW-0732">Signal</keyword>
<proteinExistence type="predicted"/>
<dbReference type="Proteomes" id="UP001431209">
    <property type="component" value="Unassembled WGS sequence"/>
</dbReference>
<gene>
    <name evidence="2" type="ORF">AKO1_004844</name>
</gene>
<dbReference type="AlphaFoldDB" id="A0AAW2Z6G7"/>
<dbReference type="Gene3D" id="3.20.20.80">
    <property type="entry name" value="Glycosidases"/>
    <property type="match status" value="1"/>
</dbReference>
<reference evidence="2 3" key="1">
    <citation type="submission" date="2024-03" db="EMBL/GenBank/DDBJ databases">
        <title>The Acrasis kona genome and developmental transcriptomes reveal deep origins of eukaryotic multicellular pathways.</title>
        <authorList>
            <person name="Sheikh S."/>
            <person name="Fu C.-J."/>
            <person name="Brown M.W."/>
            <person name="Baldauf S.L."/>
        </authorList>
    </citation>
    <scope>NUCLEOTIDE SEQUENCE [LARGE SCALE GENOMIC DNA]</scope>
    <source>
        <strain evidence="2 3">ATCC MYA-3509</strain>
    </source>
</reference>
<name>A0AAW2Z6G7_9EUKA</name>
<feature type="signal peptide" evidence="1">
    <location>
        <begin position="1"/>
        <end position="20"/>
    </location>
</feature>